<organism evidence="3 4">
    <name type="scientific">Methylobacterium radiotolerans</name>
    <dbReference type="NCBI Taxonomy" id="31998"/>
    <lineage>
        <taxon>Bacteria</taxon>
        <taxon>Pseudomonadati</taxon>
        <taxon>Pseudomonadota</taxon>
        <taxon>Alphaproteobacteria</taxon>
        <taxon>Hyphomicrobiales</taxon>
        <taxon>Methylobacteriaceae</taxon>
        <taxon>Methylobacterium</taxon>
    </lineage>
</organism>
<feature type="domain" description="UspA" evidence="2">
    <location>
        <begin position="5"/>
        <end position="142"/>
    </location>
</feature>
<evidence type="ECO:0000313" key="3">
    <source>
        <dbReference type="EMBL" id="MEE7459614.1"/>
    </source>
</evidence>
<dbReference type="CDD" id="cd00293">
    <property type="entry name" value="USP-like"/>
    <property type="match status" value="1"/>
</dbReference>
<accession>A0ABU7THB7</accession>
<evidence type="ECO:0000313" key="4">
    <source>
        <dbReference type="Proteomes" id="UP001349262"/>
    </source>
</evidence>
<gene>
    <name evidence="3" type="ORF">MRSR164_23340</name>
</gene>
<comment type="caution">
    <text evidence="3">The sequence shown here is derived from an EMBL/GenBank/DDBJ whole genome shotgun (WGS) entry which is preliminary data.</text>
</comment>
<dbReference type="SUPFAM" id="SSF52402">
    <property type="entry name" value="Adenine nucleotide alpha hydrolases-like"/>
    <property type="match status" value="2"/>
</dbReference>
<sequence>MTFASIMVAVDLGPQVRHRVRLSGHLADAFQARLIGVAAETPAYAVPPVGPTPGSAFALSASSEAVLQDLKRAHAAFEEAAGPRARVEWRSNLEFPLPFLIAQAAAADLVVVGSKDEAGARLFAVDPGDAVMHLGRPVLVVPPEVDHCDARHVVVGWKNTREARRAVRDALPFLKRAAQVVVLSVDEGDGAAQVRDVVGFLEAHAVPVTALQRESGGARVGTVLVEAVAEHGADLVVTGAYGHTRLREWAFGGVTRDLQAGAPICCLMSH</sequence>
<reference evidence="3 4" key="1">
    <citation type="journal article" date="2012" name="Genet. Mol. Biol.">
        <title>Analysis of 16S rRNA and mxaF genes revealing insights into Methylobacterium niche-specific plant association.</title>
        <authorList>
            <person name="Dourado M.N."/>
            <person name="Andreote F.D."/>
            <person name="Dini-Andreote F."/>
            <person name="Conti R."/>
            <person name="Araujo J.M."/>
            <person name="Araujo W.L."/>
        </authorList>
    </citation>
    <scope>NUCLEOTIDE SEQUENCE [LARGE SCALE GENOMIC DNA]</scope>
    <source>
        <strain evidence="3 4">SR1.6/4</strain>
    </source>
</reference>
<dbReference type="Pfam" id="PF00582">
    <property type="entry name" value="Usp"/>
    <property type="match status" value="2"/>
</dbReference>
<keyword evidence="4" id="KW-1185">Reference proteome</keyword>
<dbReference type="InterPro" id="IPR006016">
    <property type="entry name" value="UspA"/>
</dbReference>
<comment type="similarity">
    <text evidence="1">Belongs to the universal stress protein A family.</text>
</comment>
<feature type="domain" description="UspA" evidence="2">
    <location>
        <begin position="151"/>
        <end position="267"/>
    </location>
</feature>
<name>A0ABU7THB7_9HYPH</name>
<evidence type="ECO:0000259" key="2">
    <source>
        <dbReference type="Pfam" id="PF00582"/>
    </source>
</evidence>
<dbReference type="Proteomes" id="UP001349262">
    <property type="component" value="Unassembled WGS sequence"/>
</dbReference>
<dbReference type="Gene3D" id="3.40.50.12370">
    <property type="match status" value="1"/>
</dbReference>
<dbReference type="EMBL" id="MLBY01000005">
    <property type="protein sequence ID" value="MEE7459614.1"/>
    <property type="molecule type" value="Genomic_DNA"/>
</dbReference>
<evidence type="ECO:0000256" key="1">
    <source>
        <dbReference type="ARBA" id="ARBA00008791"/>
    </source>
</evidence>
<dbReference type="PANTHER" id="PTHR46268">
    <property type="entry name" value="STRESS RESPONSE PROTEIN NHAX"/>
    <property type="match status" value="1"/>
</dbReference>
<protein>
    <submittedName>
        <fullName evidence="3">Universal stress protein UspA</fullName>
    </submittedName>
</protein>
<proteinExistence type="inferred from homology"/>
<dbReference type="PANTHER" id="PTHR46268:SF15">
    <property type="entry name" value="UNIVERSAL STRESS PROTEIN HP_0031"/>
    <property type="match status" value="1"/>
</dbReference>